<reference evidence="1 2" key="1">
    <citation type="submission" date="2016-10" db="EMBL/GenBank/DDBJ databases">
        <authorList>
            <person name="de Groot N.N."/>
        </authorList>
    </citation>
    <scope>NUCLEOTIDE SEQUENCE [LARGE SCALE GENOMIC DNA]</scope>
    <source>
        <strain evidence="2">E92,LMG 26720,CCM 7988</strain>
    </source>
</reference>
<dbReference type="InterPro" id="IPR023346">
    <property type="entry name" value="Lysozyme-like_dom_sf"/>
</dbReference>
<gene>
    <name evidence="1" type="ORF">SAMN04515674_104281</name>
</gene>
<organism evidence="1 2">
    <name type="scientific">Pseudarcicella hirudinis</name>
    <dbReference type="NCBI Taxonomy" id="1079859"/>
    <lineage>
        <taxon>Bacteria</taxon>
        <taxon>Pseudomonadati</taxon>
        <taxon>Bacteroidota</taxon>
        <taxon>Cytophagia</taxon>
        <taxon>Cytophagales</taxon>
        <taxon>Flectobacillaceae</taxon>
        <taxon>Pseudarcicella</taxon>
    </lineage>
</organism>
<dbReference type="OrthoDB" id="9815002at2"/>
<proteinExistence type="predicted"/>
<dbReference type="EMBL" id="FOXH01000004">
    <property type="protein sequence ID" value="SFP62808.1"/>
    <property type="molecule type" value="Genomic_DNA"/>
</dbReference>
<dbReference type="AlphaFoldDB" id="A0A1I5RWA0"/>
<evidence type="ECO:0008006" key="3">
    <source>
        <dbReference type="Google" id="ProtNLM"/>
    </source>
</evidence>
<name>A0A1I5RWA0_9BACT</name>
<accession>A0A1I5RWA0</accession>
<sequence length="239" mass="26173">MPLAIEILKSSYYTANQVPGNLAVVNQIRTTYGAIIKEACSSANARLESYILEALFFIESKGNPNAANGQAYGIGQLDTKTASNIPFWLKKRAKIMTDSQEAKIYQLFGNSLADCLLNLKWDNAPSKCSGTADSTNLITKQHLINPEINIWLSAMYMDFLVDKYSEGGIIGIGNPTRVRMDKIIVHYNAGQGNANKVPKALTPADTVIFVKNNISITTADYINKFIGTNGLIDSITRTL</sequence>
<dbReference type="SUPFAM" id="SSF53955">
    <property type="entry name" value="Lysozyme-like"/>
    <property type="match status" value="2"/>
</dbReference>
<dbReference type="STRING" id="1079859.SAMN04515674_104281"/>
<evidence type="ECO:0000313" key="1">
    <source>
        <dbReference type="EMBL" id="SFP62808.1"/>
    </source>
</evidence>
<dbReference type="Proteomes" id="UP000199306">
    <property type="component" value="Unassembled WGS sequence"/>
</dbReference>
<keyword evidence="2" id="KW-1185">Reference proteome</keyword>
<dbReference type="RefSeq" id="WP_092015801.1">
    <property type="nucleotide sequence ID" value="NZ_FOXH01000004.1"/>
</dbReference>
<evidence type="ECO:0000313" key="2">
    <source>
        <dbReference type="Proteomes" id="UP000199306"/>
    </source>
</evidence>
<protein>
    <recommendedName>
        <fullName evidence="3">Transglycosylase SLT domain-containing protein</fullName>
    </recommendedName>
</protein>
<dbReference type="Gene3D" id="1.10.530.10">
    <property type="match status" value="1"/>
</dbReference>